<name>A0ABZ1CGY7_9PROT</name>
<reference evidence="2 3" key="1">
    <citation type="submission" date="2023-12" db="EMBL/GenBank/DDBJ databases">
        <title>Thiobacillus sedimentum sp. nov., a chemolithoautotrophic sulfur-oxidizing bacterium isolated from freshwater sediment.</title>
        <authorList>
            <person name="Luo J."/>
            <person name="Dai C."/>
        </authorList>
    </citation>
    <scope>NUCLEOTIDE SEQUENCE [LARGE SCALE GENOMIC DNA]</scope>
    <source>
        <strain evidence="2 3">SCUT-2</strain>
    </source>
</reference>
<evidence type="ECO:0000256" key="1">
    <source>
        <dbReference type="SAM" id="MobiDB-lite"/>
    </source>
</evidence>
<dbReference type="Proteomes" id="UP001334732">
    <property type="component" value="Chromosome"/>
</dbReference>
<dbReference type="RefSeq" id="WP_324779012.1">
    <property type="nucleotide sequence ID" value="NZ_CP141769.1"/>
</dbReference>
<protein>
    <recommendedName>
        <fullName evidence="4">EF-hand domain-containing protein</fullName>
    </recommendedName>
</protein>
<evidence type="ECO:0000313" key="2">
    <source>
        <dbReference type="EMBL" id="WRS38481.1"/>
    </source>
</evidence>
<proteinExistence type="predicted"/>
<accession>A0ABZ1CGY7</accession>
<dbReference type="EMBL" id="CP141769">
    <property type="protein sequence ID" value="WRS38481.1"/>
    <property type="molecule type" value="Genomic_DNA"/>
</dbReference>
<organism evidence="2 3">
    <name type="scientific">Thiobacillus sedimenti</name>
    <dbReference type="NCBI Taxonomy" id="3110231"/>
    <lineage>
        <taxon>Bacteria</taxon>
        <taxon>Pseudomonadati</taxon>
        <taxon>Pseudomonadota</taxon>
        <taxon>Betaproteobacteria</taxon>
        <taxon>Nitrosomonadales</taxon>
        <taxon>Thiobacillaceae</taxon>
        <taxon>Thiobacillus</taxon>
    </lineage>
</organism>
<keyword evidence="3" id="KW-1185">Reference proteome</keyword>
<gene>
    <name evidence="2" type="ORF">VA613_10750</name>
</gene>
<evidence type="ECO:0008006" key="4">
    <source>
        <dbReference type="Google" id="ProtNLM"/>
    </source>
</evidence>
<evidence type="ECO:0000313" key="3">
    <source>
        <dbReference type="Proteomes" id="UP001334732"/>
    </source>
</evidence>
<sequence>MLDLDGDGNPLDDILQMVGGSRDERPAAPCGRRARLRRMKGDRT</sequence>
<feature type="region of interest" description="Disordered" evidence="1">
    <location>
        <begin position="1"/>
        <end position="44"/>
    </location>
</feature>